<dbReference type="InterPro" id="IPR016040">
    <property type="entry name" value="NAD(P)-bd_dom"/>
</dbReference>
<gene>
    <name evidence="3" type="ORF">SAMN04488121_107229</name>
</gene>
<dbReference type="RefSeq" id="WP_089835880.1">
    <property type="nucleotide sequence ID" value="NZ_FNBN01000007.1"/>
</dbReference>
<dbReference type="InterPro" id="IPR051164">
    <property type="entry name" value="NmrA-like_oxidored"/>
</dbReference>
<evidence type="ECO:0000313" key="3">
    <source>
        <dbReference type="EMBL" id="SDG92226.1"/>
    </source>
</evidence>
<dbReference type="PANTHER" id="PTHR42748">
    <property type="entry name" value="NITROGEN METABOLITE REPRESSION PROTEIN NMRA FAMILY MEMBER"/>
    <property type="match status" value="1"/>
</dbReference>
<name>A0A1G7Y7G8_CHIFI</name>
<proteinExistence type="predicted"/>
<accession>A0A1G7Y7G8</accession>
<keyword evidence="1" id="KW-0521">NADP</keyword>
<protein>
    <submittedName>
        <fullName evidence="3">Uncharacterized conserved protein YbjT, contains NAD(P)-binding and DUF2867 domains</fullName>
    </submittedName>
</protein>
<dbReference type="EMBL" id="FNBN01000007">
    <property type="protein sequence ID" value="SDG92226.1"/>
    <property type="molecule type" value="Genomic_DNA"/>
</dbReference>
<reference evidence="3 4" key="1">
    <citation type="submission" date="2016-10" db="EMBL/GenBank/DDBJ databases">
        <authorList>
            <person name="de Groot N.N."/>
        </authorList>
    </citation>
    <scope>NUCLEOTIDE SEQUENCE [LARGE SCALE GENOMIC DNA]</scope>
    <source>
        <strain evidence="3 4">DSM 527</strain>
    </source>
</reference>
<dbReference type="Pfam" id="PF13460">
    <property type="entry name" value="NAD_binding_10"/>
    <property type="match status" value="1"/>
</dbReference>
<dbReference type="Proteomes" id="UP000199045">
    <property type="component" value="Unassembled WGS sequence"/>
</dbReference>
<dbReference type="STRING" id="104663.SAMN04488121_107229"/>
<dbReference type="AlphaFoldDB" id="A0A1G7Y7G8"/>
<dbReference type="PANTHER" id="PTHR42748:SF3">
    <property type="entry name" value="BLL4366 PROTEIN"/>
    <property type="match status" value="1"/>
</dbReference>
<feature type="domain" description="NAD(P)-binding" evidence="2">
    <location>
        <begin position="7"/>
        <end position="144"/>
    </location>
</feature>
<evidence type="ECO:0000256" key="1">
    <source>
        <dbReference type="ARBA" id="ARBA00022857"/>
    </source>
</evidence>
<dbReference type="InterPro" id="IPR036291">
    <property type="entry name" value="NAD(P)-bd_dom_sf"/>
</dbReference>
<dbReference type="OrthoDB" id="9771302at2"/>
<dbReference type="Gene3D" id="3.40.50.720">
    <property type="entry name" value="NAD(P)-binding Rossmann-like Domain"/>
    <property type="match status" value="1"/>
</dbReference>
<evidence type="ECO:0000259" key="2">
    <source>
        <dbReference type="Pfam" id="PF13460"/>
    </source>
</evidence>
<evidence type="ECO:0000313" key="4">
    <source>
        <dbReference type="Proteomes" id="UP000199045"/>
    </source>
</evidence>
<sequence>MKAVVIGGTGLIGRKLVEILSERGHQVNAASPSSGVNAVTGEGLDEAFDGTDVVIDVSNSPSFEDNAVLNFFQTSQKNIAAAEIAAGVKHHVALSIIGTDRLPDNGYFRAKVAQEKLIRDSGIPYTIVHATQFMEFAGGIADFSTKEGNVYLSTGAIQPIAAAEVSEALADAAEAAPVNADTEVAGPERFSMAEFVGQYLAAMGDKRKVIPDPQAPYFGSVIDARSLVPLGEVRLGKITLKQWLDKQAHQVAG</sequence>
<dbReference type="SUPFAM" id="SSF51735">
    <property type="entry name" value="NAD(P)-binding Rossmann-fold domains"/>
    <property type="match status" value="1"/>
</dbReference>
<organism evidence="3 4">
    <name type="scientific">Chitinophaga filiformis</name>
    <name type="common">Myxococcus filiformis</name>
    <name type="synonym">Flexibacter filiformis</name>
    <dbReference type="NCBI Taxonomy" id="104663"/>
    <lineage>
        <taxon>Bacteria</taxon>
        <taxon>Pseudomonadati</taxon>
        <taxon>Bacteroidota</taxon>
        <taxon>Chitinophagia</taxon>
        <taxon>Chitinophagales</taxon>
        <taxon>Chitinophagaceae</taxon>
        <taxon>Chitinophaga</taxon>
    </lineage>
</organism>